<keyword evidence="4" id="KW-0479">Metal-binding</keyword>
<dbReference type="InterPro" id="IPR036922">
    <property type="entry name" value="Rieske_2Fe-2S_sf"/>
</dbReference>
<evidence type="ECO:0000259" key="9">
    <source>
        <dbReference type="PROSITE" id="PS51296"/>
    </source>
</evidence>
<keyword evidence="2" id="KW-0285">Flavoprotein</keyword>
<evidence type="ECO:0000313" key="10">
    <source>
        <dbReference type="Proteomes" id="UP000492821"/>
    </source>
</evidence>
<keyword evidence="7" id="KW-0408">Iron</keyword>
<organism evidence="10 11">
    <name type="scientific">Panagrellus redivivus</name>
    <name type="common">Microworm</name>
    <dbReference type="NCBI Taxonomy" id="6233"/>
    <lineage>
        <taxon>Eukaryota</taxon>
        <taxon>Metazoa</taxon>
        <taxon>Ecdysozoa</taxon>
        <taxon>Nematoda</taxon>
        <taxon>Chromadorea</taxon>
        <taxon>Rhabditida</taxon>
        <taxon>Tylenchina</taxon>
        <taxon>Panagrolaimomorpha</taxon>
        <taxon>Panagrolaimoidea</taxon>
        <taxon>Panagrolaimidae</taxon>
        <taxon>Panagrellus</taxon>
    </lineage>
</organism>
<dbReference type="Gene3D" id="2.102.10.10">
    <property type="entry name" value="Rieske [2Fe-2S] iron-sulphur domain"/>
    <property type="match status" value="1"/>
</dbReference>
<dbReference type="GO" id="GO:0051537">
    <property type="term" value="F:2 iron, 2 sulfur cluster binding"/>
    <property type="evidence" value="ECO:0007669"/>
    <property type="project" value="UniProtKB-KW"/>
</dbReference>
<keyword evidence="8" id="KW-0411">Iron-sulfur</keyword>
<dbReference type="Pfam" id="PF07992">
    <property type="entry name" value="Pyr_redox_2"/>
    <property type="match status" value="1"/>
</dbReference>
<reference evidence="11" key="2">
    <citation type="submission" date="2020-10" db="UniProtKB">
        <authorList>
            <consortium name="WormBaseParasite"/>
        </authorList>
    </citation>
    <scope>IDENTIFICATION</scope>
</reference>
<dbReference type="InterPro" id="IPR023753">
    <property type="entry name" value="FAD/NAD-binding_dom"/>
</dbReference>
<evidence type="ECO:0000256" key="4">
    <source>
        <dbReference type="ARBA" id="ARBA00022723"/>
    </source>
</evidence>
<keyword evidence="5" id="KW-0274">FAD</keyword>
<evidence type="ECO:0000256" key="7">
    <source>
        <dbReference type="ARBA" id="ARBA00023004"/>
    </source>
</evidence>
<evidence type="ECO:0000256" key="5">
    <source>
        <dbReference type="ARBA" id="ARBA00022827"/>
    </source>
</evidence>
<dbReference type="PRINTS" id="PR00469">
    <property type="entry name" value="PNDRDTASEII"/>
</dbReference>
<dbReference type="Proteomes" id="UP000492821">
    <property type="component" value="Unassembled WGS sequence"/>
</dbReference>
<evidence type="ECO:0000256" key="3">
    <source>
        <dbReference type="ARBA" id="ARBA00022714"/>
    </source>
</evidence>
<dbReference type="PANTHER" id="PTHR43557">
    <property type="entry name" value="APOPTOSIS-INDUCING FACTOR 1"/>
    <property type="match status" value="1"/>
</dbReference>
<dbReference type="Gene3D" id="3.50.50.60">
    <property type="entry name" value="FAD/NAD(P)-binding domain"/>
    <property type="match status" value="2"/>
</dbReference>
<dbReference type="AlphaFoldDB" id="A0A7E4ZQ74"/>
<dbReference type="WBParaSite" id="Pan_g10858.t1">
    <property type="protein sequence ID" value="Pan_g10858.t1"/>
    <property type="gene ID" value="Pan_g10858"/>
</dbReference>
<dbReference type="GO" id="GO:0016651">
    <property type="term" value="F:oxidoreductase activity, acting on NAD(P)H"/>
    <property type="evidence" value="ECO:0007669"/>
    <property type="project" value="TreeGrafter"/>
</dbReference>
<dbReference type="GO" id="GO:0005737">
    <property type="term" value="C:cytoplasm"/>
    <property type="evidence" value="ECO:0007669"/>
    <property type="project" value="TreeGrafter"/>
</dbReference>
<accession>A0A7E4ZQ74</accession>
<dbReference type="InterPro" id="IPR050446">
    <property type="entry name" value="FAD-oxidoreductase/Apoptosis"/>
</dbReference>
<dbReference type="GO" id="GO:0046872">
    <property type="term" value="F:metal ion binding"/>
    <property type="evidence" value="ECO:0007669"/>
    <property type="project" value="UniProtKB-KW"/>
</dbReference>
<dbReference type="Pfam" id="PF00355">
    <property type="entry name" value="Rieske"/>
    <property type="match status" value="1"/>
</dbReference>
<dbReference type="SUPFAM" id="SSF50022">
    <property type="entry name" value="ISP domain"/>
    <property type="match status" value="1"/>
</dbReference>
<keyword evidence="6" id="KW-0560">Oxidoreductase</keyword>
<dbReference type="SUPFAM" id="SSF51905">
    <property type="entry name" value="FAD/NAD(P)-binding domain"/>
    <property type="match status" value="2"/>
</dbReference>
<dbReference type="InterPro" id="IPR036188">
    <property type="entry name" value="FAD/NAD-bd_sf"/>
</dbReference>
<proteinExistence type="predicted"/>
<dbReference type="InterPro" id="IPR017941">
    <property type="entry name" value="Rieske_2Fe-2S"/>
</dbReference>
<keyword evidence="10" id="KW-1185">Reference proteome</keyword>
<feature type="domain" description="Rieske" evidence="9">
    <location>
        <begin position="76"/>
        <end position="179"/>
    </location>
</feature>
<reference evidence="10" key="1">
    <citation type="journal article" date="2013" name="Genetics">
        <title>The draft genome and transcriptome of Panagrellus redivivus are shaped by the harsh demands of a free-living lifestyle.</title>
        <authorList>
            <person name="Srinivasan J."/>
            <person name="Dillman A.R."/>
            <person name="Macchietto M.G."/>
            <person name="Heikkinen L."/>
            <person name="Lakso M."/>
            <person name="Fracchia K.M."/>
            <person name="Antoshechkin I."/>
            <person name="Mortazavi A."/>
            <person name="Wong G."/>
            <person name="Sternberg P.W."/>
        </authorList>
    </citation>
    <scope>NUCLEOTIDE SEQUENCE [LARGE SCALE GENOMIC DNA]</scope>
    <source>
        <strain evidence="10">MT8872</strain>
    </source>
</reference>
<dbReference type="PRINTS" id="PR00368">
    <property type="entry name" value="FADPNR"/>
</dbReference>
<dbReference type="PROSITE" id="PS51296">
    <property type="entry name" value="RIESKE"/>
    <property type="match status" value="1"/>
</dbReference>
<comment type="cofactor">
    <cofactor evidence="1">
        <name>FAD</name>
        <dbReference type="ChEBI" id="CHEBI:57692"/>
    </cofactor>
</comment>
<keyword evidence="3" id="KW-0001">2Fe-2S</keyword>
<evidence type="ECO:0000256" key="1">
    <source>
        <dbReference type="ARBA" id="ARBA00001974"/>
    </source>
</evidence>
<sequence length="601" mass="66116">MYRAARRTLLSPLPVVYPGDICMGTVSSDDDKSDTNSGGTRNNSVDVSGYADSHALGRRRMTHDIIDKVENSPVEVKLCHIYELQNGEMKECAVTVDSNKGPVNLRLLVVKHKGKWYCLGADCTYCGAPLVNGFLTFGRLRCSLHGTAFNLKTGKLEDPPGFDSLPSFPVIISKTDVCITSTIQRLLQHAVVTPMCRATDGVSDPVVIVGAGLAGVTCAEALRQEGFNGRIMLISKDDLLPYNRSILSKLGAENAKIEDITFRTREFYETHGIELILSNPVKNVNVEDKIITLSDDQKLTYSDLVLAMGTNNRLSTITNSNDLDGVYQLKDIEDLWKMREGIEKKHVAIVGAGFNALEQASSISPHTRSVTVHCKSETPLKSFGVPFGRALRAFIDDETNVRIRLQSTIRSFDGFDRIEHVVVKDGLCAVAQAAIIAIGIQPCSSLLMKSKIQTDGEGFIKVDSKMTTTVPNVYAIGDIATFPQRNGVCANLPHIQAAQFQARTAALSITGKNNTEEKNTCFVPVMWISLFGIVARFSGDPITQPTEYIARGTLKDKTFVCYHFKKEELISVVDACTESIAIQFIDIFKKKIKITYDDVKR</sequence>
<evidence type="ECO:0000256" key="6">
    <source>
        <dbReference type="ARBA" id="ARBA00023002"/>
    </source>
</evidence>
<name>A0A7E4ZQ74_PANRE</name>
<evidence type="ECO:0000256" key="2">
    <source>
        <dbReference type="ARBA" id="ARBA00022630"/>
    </source>
</evidence>
<protein>
    <submittedName>
        <fullName evidence="11">Rieske domain-containing protein</fullName>
    </submittedName>
</protein>
<dbReference type="PANTHER" id="PTHR43557:SF2">
    <property type="entry name" value="RIESKE DOMAIN-CONTAINING PROTEIN-RELATED"/>
    <property type="match status" value="1"/>
</dbReference>
<evidence type="ECO:0000313" key="11">
    <source>
        <dbReference type="WBParaSite" id="Pan_g10858.t1"/>
    </source>
</evidence>
<evidence type="ECO:0000256" key="8">
    <source>
        <dbReference type="ARBA" id="ARBA00023014"/>
    </source>
</evidence>